<organism evidence="1 2">
    <name type="scientific">Actinomadura hallensis</name>
    <dbReference type="NCBI Taxonomy" id="337895"/>
    <lineage>
        <taxon>Bacteria</taxon>
        <taxon>Bacillati</taxon>
        <taxon>Actinomycetota</taxon>
        <taxon>Actinomycetes</taxon>
        <taxon>Streptosporangiales</taxon>
        <taxon>Thermomonosporaceae</taxon>
        <taxon>Actinomadura</taxon>
    </lineage>
</organism>
<name>A0A543IHP4_9ACTN</name>
<gene>
    <name evidence="1" type="ORF">FHX41_3789</name>
</gene>
<proteinExistence type="predicted"/>
<comment type="caution">
    <text evidence="1">The sequence shown here is derived from an EMBL/GenBank/DDBJ whole genome shotgun (WGS) entry which is preliminary data.</text>
</comment>
<sequence length="32" mass="3411">MILPCEAVLLDVDGTLVDSTPLVERGGPRMGR</sequence>
<dbReference type="InterPro" id="IPR036412">
    <property type="entry name" value="HAD-like_sf"/>
</dbReference>
<dbReference type="EMBL" id="VFPO01000001">
    <property type="protein sequence ID" value="TQM70070.1"/>
    <property type="molecule type" value="Genomic_DNA"/>
</dbReference>
<evidence type="ECO:0000313" key="2">
    <source>
        <dbReference type="Proteomes" id="UP000316706"/>
    </source>
</evidence>
<keyword evidence="2" id="KW-1185">Reference proteome</keyword>
<evidence type="ECO:0000313" key="1">
    <source>
        <dbReference type="EMBL" id="TQM70070.1"/>
    </source>
</evidence>
<dbReference type="SUPFAM" id="SSF56784">
    <property type="entry name" value="HAD-like"/>
    <property type="match status" value="1"/>
</dbReference>
<dbReference type="Proteomes" id="UP000316706">
    <property type="component" value="Unassembled WGS sequence"/>
</dbReference>
<protein>
    <submittedName>
        <fullName evidence="1">Uncharacterized protein</fullName>
    </submittedName>
</protein>
<accession>A0A543IHP4</accession>
<dbReference type="AlphaFoldDB" id="A0A543IHP4"/>
<reference evidence="1 2" key="1">
    <citation type="submission" date="2019-06" db="EMBL/GenBank/DDBJ databases">
        <title>Sequencing the genomes of 1000 actinobacteria strains.</title>
        <authorList>
            <person name="Klenk H.-P."/>
        </authorList>
    </citation>
    <scope>NUCLEOTIDE SEQUENCE [LARGE SCALE GENOMIC DNA]</scope>
    <source>
        <strain evidence="1 2">DSM 45043</strain>
    </source>
</reference>